<keyword evidence="2" id="KW-1185">Reference proteome</keyword>
<name>A0A8K0ENC5_BRALA</name>
<gene>
    <name evidence="1" type="primary">Hypp1987</name>
    <name evidence="1" type="ORF">BLAG_LOCUS15901</name>
</gene>
<dbReference type="EMBL" id="OV696688">
    <property type="protein sequence ID" value="CAH1258274.1"/>
    <property type="molecule type" value="Genomic_DNA"/>
</dbReference>
<dbReference type="AlphaFoldDB" id="A0A8K0ENC5"/>
<dbReference type="Proteomes" id="UP000838412">
    <property type="component" value="Chromosome 3"/>
</dbReference>
<organism evidence="1 2">
    <name type="scientific">Branchiostoma lanceolatum</name>
    <name type="common">Common lancelet</name>
    <name type="synonym">Amphioxus lanceolatum</name>
    <dbReference type="NCBI Taxonomy" id="7740"/>
    <lineage>
        <taxon>Eukaryota</taxon>
        <taxon>Metazoa</taxon>
        <taxon>Chordata</taxon>
        <taxon>Cephalochordata</taxon>
        <taxon>Leptocardii</taxon>
        <taxon>Amphioxiformes</taxon>
        <taxon>Branchiostomatidae</taxon>
        <taxon>Branchiostoma</taxon>
    </lineage>
</organism>
<evidence type="ECO:0000313" key="1">
    <source>
        <dbReference type="EMBL" id="CAH1258274.1"/>
    </source>
</evidence>
<proteinExistence type="predicted"/>
<sequence>MSHCANPTRQAPVLLLFINRGLTCAGNRVTSEAIMSLVARQGHAPAAGPVTREVPTTPRAVLVGPRSLPTARLPGKVCFEVGLILKRSRRINNACVEHHSIRAKKTCCSDSDWGQACGMCSRRALYNMWGSGM</sequence>
<dbReference type="OrthoDB" id="10562066at2759"/>
<evidence type="ECO:0000313" key="2">
    <source>
        <dbReference type="Proteomes" id="UP000838412"/>
    </source>
</evidence>
<accession>A0A8K0ENC5</accession>
<protein>
    <submittedName>
        <fullName evidence="1">Hypp1987 protein</fullName>
    </submittedName>
</protein>
<reference evidence="1" key="1">
    <citation type="submission" date="2022-01" db="EMBL/GenBank/DDBJ databases">
        <authorList>
            <person name="Braso-Vives M."/>
        </authorList>
    </citation>
    <scope>NUCLEOTIDE SEQUENCE</scope>
</reference>